<dbReference type="EMBL" id="JAQOMS010000002">
    <property type="protein sequence ID" value="MDC2887891.1"/>
    <property type="molecule type" value="Genomic_DNA"/>
</dbReference>
<proteinExistence type="predicted"/>
<dbReference type="Proteomes" id="UP001528411">
    <property type="component" value="Unassembled WGS sequence"/>
</dbReference>
<protein>
    <submittedName>
        <fullName evidence="1">VC2046/SO_2500 family protein</fullName>
    </submittedName>
</protein>
<reference evidence="1 2" key="1">
    <citation type="submission" date="2023-01" db="EMBL/GenBank/DDBJ databases">
        <title>Psychrosphaera sp. nov., isolated from marine algae.</title>
        <authorList>
            <person name="Bayburt H."/>
            <person name="Choi B.J."/>
            <person name="Kim J.M."/>
            <person name="Choi D.G."/>
            <person name="Jeon C.O."/>
        </authorList>
    </citation>
    <scope>NUCLEOTIDE SEQUENCE [LARGE SCALE GENOMIC DNA]</scope>
    <source>
        <strain evidence="1 2">G1-22</strain>
    </source>
</reference>
<sequence>MHTQPSLNTKFEQTADVIRESSFRAELTQAVTDNDKAFYNLLMSMVSTDATDLDQFHQYKTTPVETSNDLNKKFNVAHFESVGQFDVETELKCNGFANSGNISSINLAQSLARQPLVAKSDNNLPDEVIANLDYNIKLKYLAQQKLNRDTETNSILDETKVTPKLDVETWFNTLNQARAMENIRFNNSNRLSLSA</sequence>
<name>A0ABT5F8Z0_9GAMM</name>
<accession>A0ABT5F8Z0</accession>
<evidence type="ECO:0000313" key="1">
    <source>
        <dbReference type="EMBL" id="MDC2887891.1"/>
    </source>
</evidence>
<organism evidence="1 2">
    <name type="scientific">Psychrosphaera algicola</name>
    <dbReference type="NCBI Taxonomy" id="3023714"/>
    <lineage>
        <taxon>Bacteria</taxon>
        <taxon>Pseudomonadati</taxon>
        <taxon>Pseudomonadota</taxon>
        <taxon>Gammaproteobacteria</taxon>
        <taxon>Alteromonadales</taxon>
        <taxon>Pseudoalteromonadaceae</taxon>
        <taxon>Psychrosphaera</taxon>
    </lineage>
</organism>
<evidence type="ECO:0000313" key="2">
    <source>
        <dbReference type="Proteomes" id="UP001528411"/>
    </source>
</evidence>
<dbReference type="InterPro" id="IPR021879">
    <property type="entry name" value="VC2046_fam"/>
</dbReference>
<comment type="caution">
    <text evidence="1">The sequence shown here is derived from an EMBL/GenBank/DDBJ whole genome shotgun (WGS) entry which is preliminary data.</text>
</comment>
<dbReference type="RefSeq" id="WP_272179659.1">
    <property type="nucleotide sequence ID" value="NZ_JAQOMS010000002.1"/>
</dbReference>
<gene>
    <name evidence="1" type="ORF">PN838_02385</name>
</gene>
<keyword evidence="2" id="KW-1185">Reference proteome</keyword>
<dbReference type="Pfam" id="PF11993">
    <property type="entry name" value="VC2046"/>
    <property type="match status" value="1"/>
</dbReference>